<dbReference type="EMBL" id="JAGMWT010000010">
    <property type="protein sequence ID" value="KAH7120855.1"/>
    <property type="molecule type" value="Genomic_DNA"/>
</dbReference>
<keyword evidence="3" id="KW-1185">Reference proteome</keyword>
<gene>
    <name evidence="2" type="ORF">B0J11DRAFT_438764</name>
</gene>
<proteinExistence type="predicted"/>
<dbReference type="AlphaFoldDB" id="A0A9P9DHS2"/>
<dbReference type="InterPro" id="IPR007138">
    <property type="entry name" value="ABM_dom"/>
</dbReference>
<dbReference type="OrthoDB" id="10011777at2759"/>
<dbReference type="Gene3D" id="3.30.70.100">
    <property type="match status" value="1"/>
</dbReference>
<sequence>MPIDIIAIITPKPGKAERVEALLKTTATAVNQHEPGVLRYHLQRETKVKEGQAPTFVMLETYKDEQSLGIHAGTEHFKELSKAFKGEDLLAEPMKVLFTEAVGGFVSRL</sequence>
<protein>
    <recommendedName>
        <fullName evidence="1">ABM domain-containing protein</fullName>
    </recommendedName>
</protein>
<organism evidence="2 3">
    <name type="scientific">Dendryphion nanum</name>
    <dbReference type="NCBI Taxonomy" id="256645"/>
    <lineage>
        <taxon>Eukaryota</taxon>
        <taxon>Fungi</taxon>
        <taxon>Dikarya</taxon>
        <taxon>Ascomycota</taxon>
        <taxon>Pezizomycotina</taxon>
        <taxon>Dothideomycetes</taxon>
        <taxon>Pleosporomycetidae</taxon>
        <taxon>Pleosporales</taxon>
        <taxon>Torulaceae</taxon>
        <taxon>Dendryphion</taxon>
    </lineage>
</organism>
<dbReference type="PANTHER" id="PTHR40624:SF1">
    <property type="entry name" value="BIOSYNTHESIS MONOOXYGENASE, PUTATIVE (AFU_ORTHOLOGUE AFUA_1G12025)-RELATED"/>
    <property type="match status" value="1"/>
</dbReference>
<evidence type="ECO:0000259" key="1">
    <source>
        <dbReference type="PROSITE" id="PS51725"/>
    </source>
</evidence>
<dbReference type="PANTHER" id="PTHR40624">
    <property type="entry name" value="BIOSYNTHESIS MONOOXYGENASE, PUTATIVE (AFU_ORTHOLOGUE AFUA_1G12025)-RELATED"/>
    <property type="match status" value="1"/>
</dbReference>
<dbReference type="SUPFAM" id="SSF54909">
    <property type="entry name" value="Dimeric alpha+beta barrel"/>
    <property type="match status" value="1"/>
</dbReference>
<dbReference type="PROSITE" id="PS51725">
    <property type="entry name" value="ABM"/>
    <property type="match status" value="1"/>
</dbReference>
<dbReference type="Proteomes" id="UP000700596">
    <property type="component" value="Unassembled WGS sequence"/>
</dbReference>
<name>A0A9P9DHS2_9PLEO</name>
<evidence type="ECO:0000313" key="2">
    <source>
        <dbReference type="EMBL" id="KAH7120855.1"/>
    </source>
</evidence>
<dbReference type="Pfam" id="PF03992">
    <property type="entry name" value="ABM"/>
    <property type="match status" value="1"/>
</dbReference>
<reference evidence="2" key="1">
    <citation type="journal article" date="2021" name="Nat. Commun.">
        <title>Genetic determinants of endophytism in the Arabidopsis root mycobiome.</title>
        <authorList>
            <person name="Mesny F."/>
            <person name="Miyauchi S."/>
            <person name="Thiergart T."/>
            <person name="Pickel B."/>
            <person name="Atanasova L."/>
            <person name="Karlsson M."/>
            <person name="Huettel B."/>
            <person name="Barry K.W."/>
            <person name="Haridas S."/>
            <person name="Chen C."/>
            <person name="Bauer D."/>
            <person name="Andreopoulos W."/>
            <person name="Pangilinan J."/>
            <person name="LaButti K."/>
            <person name="Riley R."/>
            <person name="Lipzen A."/>
            <person name="Clum A."/>
            <person name="Drula E."/>
            <person name="Henrissat B."/>
            <person name="Kohler A."/>
            <person name="Grigoriev I.V."/>
            <person name="Martin F.M."/>
            <person name="Hacquard S."/>
        </authorList>
    </citation>
    <scope>NUCLEOTIDE SEQUENCE</scope>
    <source>
        <strain evidence="2">MPI-CAGE-CH-0243</strain>
    </source>
</reference>
<feature type="domain" description="ABM" evidence="1">
    <location>
        <begin position="3"/>
        <end position="98"/>
    </location>
</feature>
<comment type="caution">
    <text evidence="2">The sequence shown here is derived from an EMBL/GenBank/DDBJ whole genome shotgun (WGS) entry which is preliminary data.</text>
</comment>
<accession>A0A9P9DHS2</accession>
<evidence type="ECO:0000313" key="3">
    <source>
        <dbReference type="Proteomes" id="UP000700596"/>
    </source>
</evidence>
<dbReference type="InterPro" id="IPR011008">
    <property type="entry name" value="Dimeric_a/b-barrel"/>
</dbReference>